<dbReference type="InterPro" id="IPR046341">
    <property type="entry name" value="SET_dom_sf"/>
</dbReference>
<dbReference type="EMBL" id="JAUIZM010000001">
    <property type="protein sequence ID" value="KAK1401827.1"/>
    <property type="molecule type" value="Genomic_DNA"/>
</dbReference>
<dbReference type="Gene3D" id="2.170.270.10">
    <property type="entry name" value="SET domain"/>
    <property type="match status" value="1"/>
</dbReference>
<comment type="caution">
    <text evidence="1">The sequence shown here is derived from an EMBL/GenBank/DDBJ whole genome shotgun (WGS) entry which is preliminary data.</text>
</comment>
<reference evidence="1" key="1">
    <citation type="submission" date="2023-02" db="EMBL/GenBank/DDBJ databases">
        <title>Genome of toxic invasive species Heracleum sosnowskyi carries increased number of genes despite the absence of recent whole-genome duplications.</title>
        <authorList>
            <person name="Schelkunov M."/>
            <person name="Shtratnikova V."/>
            <person name="Makarenko M."/>
            <person name="Klepikova A."/>
            <person name="Omelchenko D."/>
            <person name="Novikova G."/>
            <person name="Obukhova E."/>
            <person name="Bogdanov V."/>
            <person name="Penin A."/>
            <person name="Logacheva M."/>
        </authorList>
    </citation>
    <scope>NUCLEOTIDE SEQUENCE</scope>
    <source>
        <strain evidence="1">Hsosn_3</strain>
        <tissue evidence="1">Leaf</tissue>
    </source>
</reference>
<dbReference type="AlphaFoldDB" id="A0AAD8JCI0"/>
<evidence type="ECO:0000313" key="2">
    <source>
        <dbReference type="Proteomes" id="UP001237642"/>
    </source>
</evidence>
<organism evidence="1 2">
    <name type="scientific">Heracleum sosnowskyi</name>
    <dbReference type="NCBI Taxonomy" id="360622"/>
    <lineage>
        <taxon>Eukaryota</taxon>
        <taxon>Viridiplantae</taxon>
        <taxon>Streptophyta</taxon>
        <taxon>Embryophyta</taxon>
        <taxon>Tracheophyta</taxon>
        <taxon>Spermatophyta</taxon>
        <taxon>Magnoliopsida</taxon>
        <taxon>eudicotyledons</taxon>
        <taxon>Gunneridae</taxon>
        <taxon>Pentapetalae</taxon>
        <taxon>asterids</taxon>
        <taxon>campanulids</taxon>
        <taxon>Apiales</taxon>
        <taxon>Apiaceae</taxon>
        <taxon>Apioideae</taxon>
        <taxon>apioid superclade</taxon>
        <taxon>Tordylieae</taxon>
        <taxon>Tordyliinae</taxon>
        <taxon>Heracleum</taxon>
    </lineage>
</organism>
<protein>
    <submittedName>
        <fullName evidence="1">Uncharacterized protein</fullName>
    </submittedName>
</protein>
<keyword evidence="2" id="KW-1185">Reference proteome</keyword>
<reference evidence="1" key="2">
    <citation type="submission" date="2023-05" db="EMBL/GenBank/DDBJ databases">
        <authorList>
            <person name="Schelkunov M.I."/>
        </authorList>
    </citation>
    <scope>NUCLEOTIDE SEQUENCE</scope>
    <source>
        <strain evidence="1">Hsosn_3</strain>
        <tissue evidence="1">Leaf</tissue>
    </source>
</reference>
<dbReference type="InterPro" id="IPR036866">
    <property type="entry name" value="RibonucZ/Hydroxyglut_hydro"/>
</dbReference>
<evidence type="ECO:0000313" key="1">
    <source>
        <dbReference type="EMBL" id="KAK1401827.1"/>
    </source>
</evidence>
<accession>A0AAD8JCI0</accession>
<dbReference type="Gene3D" id="3.60.15.10">
    <property type="entry name" value="Ribonuclease Z/Hydroxyacylglutathione hydrolase-like"/>
    <property type="match status" value="1"/>
</dbReference>
<gene>
    <name evidence="1" type="ORF">POM88_001432</name>
</gene>
<proteinExistence type="predicted"/>
<sequence length="300" mass="34042">MNKALISTVVCCCKKCRRLLALQKVQKCSRIGESGSGPCSWKRDAECKERFSNLKYMGAQNFYMCKVQTDFTINSTFKRNTTRFLNHSCDLSQITLIFSLVLLIHARHILNKEGQKQYMYITLVCPAHDYKGFTVSTVGEEMQYNARLTKDEGFLLKLSNGLDAITIKKIVEEKSMVSGTNGRQYETIVFQHFAQPSMEQETLEWHVLLQAQSCHWTIITSTGSHQLPLYGGVPGLIAKNGRIDSIFVPLNLTISIRSRAYVLGKLVKPKFYRTIRCQVTLHGSQLGKPVNLQICRNCLT</sequence>
<name>A0AAD8JCI0_9APIA</name>
<dbReference type="Proteomes" id="UP001237642">
    <property type="component" value="Unassembled WGS sequence"/>
</dbReference>
<dbReference type="SUPFAM" id="SSF82199">
    <property type="entry name" value="SET domain"/>
    <property type="match status" value="1"/>
</dbReference>